<dbReference type="HAMAP" id="MF_00639">
    <property type="entry name" value="MurD"/>
    <property type="match status" value="1"/>
</dbReference>
<evidence type="ECO:0000256" key="6">
    <source>
        <dbReference type="ARBA" id="ARBA00022741"/>
    </source>
</evidence>
<comment type="subcellular location">
    <subcellularLocation>
        <location evidence="1 9 10">Cytoplasm</location>
    </subcellularLocation>
</comment>
<dbReference type="GO" id="GO:0009252">
    <property type="term" value="P:peptidoglycan biosynthetic process"/>
    <property type="evidence" value="ECO:0007669"/>
    <property type="project" value="UniProtKB-UniRule"/>
</dbReference>
<dbReference type="PANTHER" id="PTHR43692:SF1">
    <property type="entry name" value="UDP-N-ACETYLMURAMOYLALANINE--D-GLUTAMATE LIGASE"/>
    <property type="match status" value="1"/>
</dbReference>
<dbReference type="InterPro" id="IPR036565">
    <property type="entry name" value="Mur-like_cat_sf"/>
</dbReference>
<dbReference type="GO" id="GO:0008360">
    <property type="term" value="P:regulation of cell shape"/>
    <property type="evidence" value="ECO:0007669"/>
    <property type="project" value="UniProtKB-KW"/>
</dbReference>
<keyword evidence="15" id="KW-1185">Reference proteome</keyword>
<dbReference type="InterPro" id="IPR018109">
    <property type="entry name" value="Folylpolyglutamate_synth_CS"/>
</dbReference>
<proteinExistence type="inferred from homology"/>
<sequence length="495" mass="51816">MITSPAFAGKHYAVLGLARSGLATVEALLASGAKVTAWDSNEAARQKILPMRSMGRGTGEAGGGGDSEAGAARHPLHHPADGPPPPAARGEDLVLADPIEIDLTGYAGVVVSPGVPLNRHPIAGHAASFGVPVISDIELFAQARASLPAHKVVGITGTNGKSTTTALIAHILETAGVPTLMGGNIGLPILGRDPLPAGGVYVLELSSYQIDITQSLDCDVAVLTNITPDHLDRYDGFAGYAASKLRLFTMQGKGISVIAGDDEPSVEIINALRNRPIHPASLSWATTEQGEQRPVISRVEMGRVMRVMSSSLQGQENWPALQGPHNAQNAALAIETCRLLGLSYSQIDQGLRSYPGLPHRMQRVAEKRGVLFVNDSKATNATATAPALGAYPKIHWILGGLPKTDDLDDCAPWFGHVVAGYTIGQAGPMFARILREAGKPVTESGTLDQAVADAAAAARPGEVVMLSPACASFDQFSDYEARGDAFRRAVEGLPL</sequence>
<feature type="domain" description="Mur ligase central" evidence="13">
    <location>
        <begin position="155"/>
        <end position="335"/>
    </location>
</feature>
<keyword evidence="4 9" id="KW-0436">Ligase</keyword>
<dbReference type="EMBL" id="CP000699">
    <property type="protein sequence ID" value="ABQ70294.1"/>
    <property type="molecule type" value="Genomic_DNA"/>
</dbReference>
<keyword evidence="9 10" id="KW-0133">Cell shape</keyword>
<dbReference type="InterPro" id="IPR036615">
    <property type="entry name" value="Mur_ligase_C_dom_sf"/>
</dbReference>
<dbReference type="Pfam" id="PF08245">
    <property type="entry name" value="Mur_ligase_M"/>
    <property type="match status" value="1"/>
</dbReference>
<dbReference type="SUPFAM" id="SSF53244">
    <property type="entry name" value="MurD-like peptide ligases, peptide-binding domain"/>
    <property type="match status" value="1"/>
</dbReference>
<dbReference type="GO" id="GO:0071555">
    <property type="term" value="P:cell wall organization"/>
    <property type="evidence" value="ECO:0007669"/>
    <property type="project" value="UniProtKB-KW"/>
</dbReference>
<comment type="similarity">
    <text evidence="9">Belongs to the MurCDEF family.</text>
</comment>
<evidence type="ECO:0000256" key="11">
    <source>
        <dbReference type="SAM" id="MobiDB-lite"/>
    </source>
</evidence>
<comment type="catalytic activity">
    <reaction evidence="9 10">
        <text>UDP-N-acetyl-alpha-D-muramoyl-L-alanine + D-glutamate + ATP = UDP-N-acetyl-alpha-D-muramoyl-L-alanyl-D-glutamate + ADP + phosphate + H(+)</text>
        <dbReference type="Rhea" id="RHEA:16429"/>
        <dbReference type="ChEBI" id="CHEBI:15378"/>
        <dbReference type="ChEBI" id="CHEBI:29986"/>
        <dbReference type="ChEBI" id="CHEBI:30616"/>
        <dbReference type="ChEBI" id="CHEBI:43474"/>
        <dbReference type="ChEBI" id="CHEBI:83898"/>
        <dbReference type="ChEBI" id="CHEBI:83900"/>
        <dbReference type="ChEBI" id="CHEBI:456216"/>
        <dbReference type="EC" id="6.3.2.9"/>
    </reaction>
</comment>
<keyword evidence="5 9" id="KW-0132">Cell division</keyword>
<dbReference type="SUPFAM" id="SSF53623">
    <property type="entry name" value="MurD-like peptide ligases, catalytic domain"/>
    <property type="match status" value="1"/>
</dbReference>
<evidence type="ECO:0000259" key="12">
    <source>
        <dbReference type="Pfam" id="PF02875"/>
    </source>
</evidence>
<keyword evidence="3 9" id="KW-0963">Cytoplasm</keyword>
<keyword evidence="9 10" id="KW-0961">Cell wall biogenesis/degradation</keyword>
<dbReference type="AlphaFoldDB" id="A0A9J9LFD6"/>
<keyword evidence="8 9" id="KW-0131">Cell cycle</keyword>
<gene>
    <name evidence="9" type="primary">murD</name>
    <name evidence="14" type="ordered locus">Swit_3949</name>
</gene>
<dbReference type="KEGG" id="swi:Swit_3949"/>
<dbReference type="Proteomes" id="UP000001989">
    <property type="component" value="Chromosome"/>
</dbReference>
<reference evidence="14 15" key="1">
    <citation type="journal article" date="2010" name="J. Bacteriol.">
        <title>Genome sequence of the dioxin-mineralizing bacterium Sphingomonas wittichii RW1.</title>
        <authorList>
            <person name="Miller T.R."/>
            <person name="Delcher A.L."/>
            <person name="Salzberg S.L."/>
            <person name="Saunders E."/>
            <person name="Detter J.C."/>
            <person name="Halden R.U."/>
        </authorList>
    </citation>
    <scope>NUCLEOTIDE SEQUENCE [LARGE SCALE GENOMIC DNA]</scope>
    <source>
        <strain evidence="15">DSM 6014 / CCUG 31198 / JCM 15750 / NBRC 105917 / EY 4224 / RW1</strain>
    </source>
</reference>
<dbReference type="Gene3D" id="3.40.1190.10">
    <property type="entry name" value="Mur-like, catalytic domain"/>
    <property type="match status" value="1"/>
</dbReference>
<feature type="binding site" evidence="9">
    <location>
        <begin position="157"/>
        <end position="163"/>
    </location>
    <ligand>
        <name>ATP</name>
        <dbReference type="ChEBI" id="CHEBI:30616"/>
    </ligand>
</feature>
<evidence type="ECO:0000256" key="3">
    <source>
        <dbReference type="ARBA" id="ARBA00022490"/>
    </source>
</evidence>
<feature type="domain" description="Mur ligase C-terminal" evidence="12">
    <location>
        <begin position="359"/>
        <end position="470"/>
    </location>
</feature>
<evidence type="ECO:0000256" key="4">
    <source>
        <dbReference type="ARBA" id="ARBA00022598"/>
    </source>
</evidence>
<dbReference type="GO" id="GO:0051301">
    <property type="term" value="P:cell division"/>
    <property type="evidence" value="ECO:0007669"/>
    <property type="project" value="UniProtKB-KW"/>
</dbReference>
<dbReference type="InterPro" id="IPR013221">
    <property type="entry name" value="Mur_ligase_cen"/>
</dbReference>
<name>A0A9J9LFD6_RHIWR</name>
<feature type="region of interest" description="Disordered" evidence="11">
    <location>
        <begin position="49"/>
        <end position="91"/>
    </location>
</feature>
<organism evidence="14 15">
    <name type="scientific">Rhizorhabdus wittichii (strain DSM 6014 / CCUG 31198 / JCM 15750 / NBRC 105917 / EY 4224 / RW1)</name>
    <name type="common">Sphingomonas wittichii</name>
    <dbReference type="NCBI Taxonomy" id="392499"/>
    <lineage>
        <taxon>Bacteria</taxon>
        <taxon>Pseudomonadati</taxon>
        <taxon>Pseudomonadota</taxon>
        <taxon>Alphaproteobacteria</taxon>
        <taxon>Sphingomonadales</taxon>
        <taxon>Sphingomonadaceae</taxon>
        <taxon>Rhizorhabdus</taxon>
    </lineage>
</organism>
<evidence type="ECO:0000259" key="13">
    <source>
        <dbReference type="Pfam" id="PF08245"/>
    </source>
</evidence>
<comment type="function">
    <text evidence="9 10">Cell wall formation. Catalyzes the addition of glutamate to the nucleotide precursor UDP-N-acetylmuramoyl-L-alanine (UMA).</text>
</comment>
<dbReference type="PANTHER" id="PTHR43692">
    <property type="entry name" value="UDP-N-ACETYLMURAMOYLALANINE--D-GLUTAMATE LIGASE"/>
    <property type="match status" value="1"/>
</dbReference>
<dbReference type="SUPFAM" id="SSF51984">
    <property type="entry name" value="MurCD N-terminal domain"/>
    <property type="match status" value="1"/>
</dbReference>
<dbReference type="InterPro" id="IPR004101">
    <property type="entry name" value="Mur_ligase_C"/>
</dbReference>
<evidence type="ECO:0000256" key="9">
    <source>
        <dbReference type="HAMAP-Rule" id="MF_00639"/>
    </source>
</evidence>
<feature type="compositionally biased region" description="Gly residues" evidence="11">
    <location>
        <begin position="56"/>
        <end position="67"/>
    </location>
</feature>
<dbReference type="GO" id="GO:0005524">
    <property type="term" value="F:ATP binding"/>
    <property type="evidence" value="ECO:0007669"/>
    <property type="project" value="UniProtKB-UniRule"/>
</dbReference>
<dbReference type="Gene3D" id="3.90.190.20">
    <property type="entry name" value="Mur ligase, C-terminal domain"/>
    <property type="match status" value="1"/>
</dbReference>
<dbReference type="Pfam" id="PF02875">
    <property type="entry name" value="Mur_ligase_C"/>
    <property type="match status" value="1"/>
</dbReference>
<dbReference type="Gene3D" id="3.40.50.720">
    <property type="entry name" value="NAD(P)-binding Rossmann-like Domain"/>
    <property type="match status" value="1"/>
</dbReference>
<evidence type="ECO:0000256" key="1">
    <source>
        <dbReference type="ARBA" id="ARBA00004496"/>
    </source>
</evidence>
<keyword evidence="7 9" id="KW-0067">ATP-binding</keyword>
<dbReference type="PROSITE" id="PS01011">
    <property type="entry name" value="FOLYLPOLYGLU_SYNT_1"/>
    <property type="match status" value="1"/>
</dbReference>
<dbReference type="GO" id="GO:0008764">
    <property type="term" value="F:UDP-N-acetylmuramoylalanine-D-glutamate ligase activity"/>
    <property type="evidence" value="ECO:0007669"/>
    <property type="project" value="UniProtKB-UniRule"/>
</dbReference>
<dbReference type="GO" id="GO:0005737">
    <property type="term" value="C:cytoplasm"/>
    <property type="evidence" value="ECO:0007669"/>
    <property type="project" value="UniProtKB-SubCell"/>
</dbReference>
<evidence type="ECO:0000313" key="14">
    <source>
        <dbReference type="EMBL" id="ABQ70294.1"/>
    </source>
</evidence>
<evidence type="ECO:0000256" key="8">
    <source>
        <dbReference type="ARBA" id="ARBA00023306"/>
    </source>
</evidence>
<evidence type="ECO:0000256" key="10">
    <source>
        <dbReference type="RuleBase" id="RU003664"/>
    </source>
</evidence>
<comment type="pathway">
    <text evidence="2 9 10">Cell wall biogenesis; peptidoglycan biosynthesis.</text>
</comment>
<evidence type="ECO:0000256" key="5">
    <source>
        <dbReference type="ARBA" id="ARBA00022618"/>
    </source>
</evidence>
<protein>
    <recommendedName>
        <fullName evidence="9 10">UDP-N-acetylmuramoylalanine--D-glutamate ligase</fullName>
        <ecNumber evidence="9 10">6.3.2.9</ecNumber>
    </recommendedName>
    <alternativeName>
        <fullName evidence="9">D-glutamic acid-adding enzyme</fullName>
    </alternativeName>
    <alternativeName>
        <fullName evidence="9">UDP-N-acetylmuramoyl-L-alanyl-D-glutamate synthetase</fullName>
    </alternativeName>
</protein>
<evidence type="ECO:0000256" key="2">
    <source>
        <dbReference type="ARBA" id="ARBA00004752"/>
    </source>
</evidence>
<dbReference type="NCBIfam" id="TIGR01087">
    <property type="entry name" value="murD"/>
    <property type="match status" value="1"/>
</dbReference>
<evidence type="ECO:0000256" key="7">
    <source>
        <dbReference type="ARBA" id="ARBA00022840"/>
    </source>
</evidence>
<accession>A0A9J9LFD6</accession>
<keyword evidence="9 10" id="KW-0573">Peptidoglycan synthesis</keyword>
<keyword evidence="6 9" id="KW-0547">Nucleotide-binding</keyword>
<dbReference type="GO" id="GO:0004326">
    <property type="term" value="F:tetrahydrofolylpolyglutamate synthase activity"/>
    <property type="evidence" value="ECO:0007669"/>
    <property type="project" value="InterPro"/>
</dbReference>
<evidence type="ECO:0000313" key="15">
    <source>
        <dbReference type="Proteomes" id="UP000001989"/>
    </source>
</evidence>
<dbReference type="InterPro" id="IPR005762">
    <property type="entry name" value="MurD"/>
</dbReference>
<dbReference type="EC" id="6.3.2.9" evidence="9 10"/>